<dbReference type="InterPro" id="IPR008909">
    <property type="entry name" value="DALR_anticod-bd"/>
</dbReference>
<comment type="catalytic activity">
    <reaction evidence="10 11">
        <text>tRNA(Arg) + L-arginine + ATP = L-arginyl-tRNA(Arg) + AMP + diphosphate</text>
        <dbReference type="Rhea" id="RHEA:20301"/>
        <dbReference type="Rhea" id="RHEA-COMP:9658"/>
        <dbReference type="Rhea" id="RHEA-COMP:9673"/>
        <dbReference type="ChEBI" id="CHEBI:30616"/>
        <dbReference type="ChEBI" id="CHEBI:32682"/>
        <dbReference type="ChEBI" id="CHEBI:33019"/>
        <dbReference type="ChEBI" id="CHEBI:78442"/>
        <dbReference type="ChEBI" id="CHEBI:78513"/>
        <dbReference type="ChEBI" id="CHEBI:456215"/>
        <dbReference type="EC" id="6.1.1.19"/>
    </reaction>
</comment>
<comment type="subunit">
    <text evidence="3 11">Monomer.</text>
</comment>
<evidence type="ECO:0000256" key="2">
    <source>
        <dbReference type="ARBA" id="ARBA00005594"/>
    </source>
</evidence>
<evidence type="ECO:0000256" key="4">
    <source>
        <dbReference type="ARBA" id="ARBA00022490"/>
    </source>
</evidence>
<dbReference type="Pfam" id="PF03485">
    <property type="entry name" value="Arg_tRNA_synt_N"/>
    <property type="match status" value="1"/>
</dbReference>
<organism evidence="15 16">
    <name type="scientific">Christensenella hongkongensis</name>
    <dbReference type="NCBI Taxonomy" id="270498"/>
    <lineage>
        <taxon>Bacteria</taxon>
        <taxon>Bacillati</taxon>
        <taxon>Bacillota</taxon>
        <taxon>Clostridia</taxon>
        <taxon>Christensenellales</taxon>
        <taxon>Christensenellaceae</taxon>
        <taxon>Christensenella</taxon>
    </lineage>
</organism>
<dbReference type="PANTHER" id="PTHR11956">
    <property type="entry name" value="ARGINYL-TRNA SYNTHETASE"/>
    <property type="match status" value="1"/>
</dbReference>
<dbReference type="SUPFAM" id="SSF55190">
    <property type="entry name" value="Arginyl-tRNA synthetase (ArgRS), N-terminal 'additional' domain"/>
    <property type="match status" value="1"/>
</dbReference>
<feature type="domain" description="DALR anticodon binding" evidence="13">
    <location>
        <begin position="449"/>
        <end position="563"/>
    </location>
</feature>
<accession>A0A0M2NG19</accession>
<dbReference type="InterPro" id="IPR005148">
    <property type="entry name" value="Arg-tRNA-synth_N"/>
</dbReference>
<evidence type="ECO:0000256" key="10">
    <source>
        <dbReference type="ARBA" id="ARBA00049339"/>
    </source>
</evidence>
<evidence type="ECO:0000259" key="13">
    <source>
        <dbReference type="SMART" id="SM00836"/>
    </source>
</evidence>
<dbReference type="STRING" id="270498.CHK_1490"/>
<evidence type="ECO:0000256" key="7">
    <source>
        <dbReference type="ARBA" id="ARBA00022840"/>
    </source>
</evidence>
<dbReference type="CDD" id="cd00671">
    <property type="entry name" value="ArgRS_core"/>
    <property type="match status" value="1"/>
</dbReference>
<proteinExistence type="inferred from homology"/>
<dbReference type="RefSeq" id="WP_046443354.1">
    <property type="nucleotide sequence ID" value="NZ_JAXDTA010000188.1"/>
</dbReference>
<dbReference type="HAMAP" id="MF_00123">
    <property type="entry name" value="Arg_tRNA_synth"/>
    <property type="match status" value="1"/>
</dbReference>
<dbReference type="InterPro" id="IPR001278">
    <property type="entry name" value="Arg-tRNA-ligase"/>
</dbReference>
<dbReference type="SMART" id="SM00836">
    <property type="entry name" value="DALR_1"/>
    <property type="match status" value="1"/>
</dbReference>
<keyword evidence="5 11" id="KW-0436">Ligase</keyword>
<dbReference type="Gene3D" id="3.30.1360.70">
    <property type="entry name" value="Arginyl tRNA synthetase N-terminal domain"/>
    <property type="match status" value="1"/>
</dbReference>
<dbReference type="InterPro" id="IPR036695">
    <property type="entry name" value="Arg-tRNA-synth_N_sf"/>
</dbReference>
<evidence type="ECO:0000256" key="9">
    <source>
        <dbReference type="ARBA" id="ARBA00023146"/>
    </source>
</evidence>
<name>A0A0M2NG19_9FIRM</name>
<keyword evidence="4 11" id="KW-0963">Cytoplasm</keyword>
<dbReference type="Gene3D" id="1.10.730.10">
    <property type="entry name" value="Isoleucyl-tRNA Synthetase, Domain 1"/>
    <property type="match status" value="1"/>
</dbReference>
<reference evidence="15 16" key="1">
    <citation type="submission" date="2015-04" db="EMBL/GenBank/DDBJ databases">
        <title>Draft genome sequence of bacteremic isolate Catabacter hongkongensis type strain HKU16T.</title>
        <authorList>
            <person name="Lau S.K."/>
            <person name="Teng J.L."/>
            <person name="Huang Y."/>
            <person name="Curreem S.O."/>
            <person name="Tsui S.K."/>
            <person name="Woo P.C."/>
        </authorList>
    </citation>
    <scope>NUCLEOTIDE SEQUENCE [LARGE SCALE GENOMIC DNA]</scope>
    <source>
        <strain evidence="15 16">HKU16</strain>
    </source>
</reference>
<comment type="similarity">
    <text evidence="2 11 12">Belongs to the class-I aminoacyl-tRNA synthetase family.</text>
</comment>
<evidence type="ECO:0000256" key="5">
    <source>
        <dbReference type="ARBA" id="ARBA00022598"/>
    </source>
</evidence>
<dbReference type="Gene3D" id="3.40.50.620">
    <property type="entry name" value="HUPs"/>
    <property type="match status" value="1"/>
</dbReference>
<feature type="short sequence motif" description="'HIGH' region" evidence="11">
    <location>
        <begin position="121"/>
        <end position="131"/>
    </location>
</feature>
<dbReference type="SUPFAM" id="SSF52374">
    <property type="entry name" value="Nucleotidylyl transferase"/>
    <property type="match status" value="1"/>
</dbReference>
<dbReference type="Pfam" id="PF00750">
    <property type="entry name" value="tRNA-synt_1d"/>
    <property type="match status" value="1"/>
</dbReference>
<dbReference type="SUPFAM" id="SSF47323">
    <property type="entry name" value="Anticodon-binding domain of a subclass of class I aminoacyl-tRNA synthetases"/>
    <property type="match status" value="1"/>
</dbReference>
<evidence type="ECO:0000259" key="14">
    <source>
        <dbReference type="SMART" id="SM01016"/>
    </source>
</evidence>
<feature type="domain" description="Arginyl tRNA synthetase N-terminal" evidence="14">
    <location>
        <begin position="1"/>
        <end position="83"/>
    </location>
</feature>
<dbReference type="Pfam" id="PF05746">
    <property type="entry name" value="DALR_1"/>
    <property type="match status" value="1"/>
</dbReference>
<comment type="caution">
    <text evidence="15">The sequence shown here is derived from an EMBL/GenBank/DDBJ whole genome shotgun (WGS) entry which is preliminary data.</text>
</comment>
<dbReference type="InterPro" id="IPR035684">
    <property type="entry name" value="ArgRS_core"/>
</dbReference>
<dbReference type="PATRIC" id="fig|270498.16.peg.931"/>
<evidence type="ECO:0000256" key="1">
    <source>
        <dbReference type="ARBA" id="ARBA00004496"/>
    </source>
</evidence>
<dbReference type="NCBIfam" id="TIGR00456">
    <property type="entry name" value="argS"/>
    <property type="match status" value="1"/>
</dbReference>
<dbReference type="OrthoDB" id="9805987at2"/>
<comment type="subcellular location">
    <subcellularLocation>
        <location evidence="1 11">Cytoplasm</location>
    </subcellularLocation>
</comment>
<evidence type="ECO:0000256" key="6">
    <source>
        <dbReference type="ARBA" id="ARBA00022741"/>
    </source>
</evidence>
<evidence type="ECO:0000256" key="8">
    <source>
        <dbReference type="ARBA" id="ARBA00022917"/>
    </source>
</evidence>
<dbReference type="GO" id="GO:0005524">
    <property type="term" value="F:ATP binding"/>
    <property type="evidence" value="ECO:0007669"/>
    <property type="project" value="UniProtKB-UniRule"/>
</dbReference>
<dbReference type="PANTHER" id="PTHR11956:SF5">
    <property type="entry name" value="ARGININE--TRNA LIGASE, CYTOPLASMIC"/>
    <property type="match status" value="1"/>
</dbReference>
<dbReference type="GO" id="GO:0006420">
    <property type="term" value="P:arginyl-tRNA aminoacylation"/>
    <property type="evidence" value="ECO:0007669"/>
    <property type="project" value="UniProtKB-UniRule"/>
</dbReference>
<protein>
    <recommendedName>
        <fullName evidence="11">Arginine--tRNA ligase</fullName>
        <ecNumber evidence="11">6.1.1.19</ecNumber>
    </recommendedName>
    <alternativeName>
        <fullName evidence="11">Arginyl-tRNA synthetase</fullName>
        <shortName evidence="11">ArgRS</shortName>
    </alternativeName>
</protein>
<sequence>MDLKTALAEEIAKHAGLTSDEVSQMLETPPDPKLGDAALPCFQLAKVLRKAPPAIAQELSEKIEKPDFVASVEVTGGYLNFFYDKELYARSVLAELAEAGERWGSSQIGEGKTVVIDYSSVNIAKPFHIGHLSSTAIGSALYKIHKYLGYNVVGVNHLGDWGTQFGKLIAAYKKWGDDDEINRDSVTAMLKLYVRFHEEAEKDDSLNDEGRAWFKKIEDGDEEAMRIFGWFKELTLREAKRVYSLLDVQFDSFAGESFYNDKIPAVLSELREKNLLVESEGAFVVRLDEEELPPAIILKSDGTTLYATRDLAAAEYRKKTYDFSKSLYVVAYQQNLHFKQLFAVLKKMGHEWADDCEHVAFGMVSLEDGTMSTRQGKIVLLEDVLKKSVEKTLSVIEEKNPGLENKEQIASDIGIGAVIFSTLSQSRIKDITFSFDRVLNFDGETGPYVQYTHTRCSSVIARHKKNGEGMDVSVLANDEAMAVEKLLASFPQTVVLASEKCEPFYVTRHLVELAQAFNKYYYEYRIIDENIPQTNARIALAQAVKDTLKTGLALLGIKAPDKM</sequence>
<evidence type="ECO:0000313" key="16">
    <source>
        <dbReference type="Proteomes" id="UP000034076"/>
    </source>
</evidence>
<evidence type="ECO:0000256" key="11">
    <source>
        <dbReference type="HAMAP-Rule" id="MF_00123"/>
    </source>
</evidence>
<evidence type="ECO:0000256" key="12">
    <source>
        <dbReference type="RuleBase" id="RU363038"/>
    </source>
</evidence>
<keyword evidence="8 11" id="KW-0648">Protein biosynthesis</keyword>
<dbReference type="FunFam" id="3.40.50.620:FF:000116">
    <property type="entry name" value="Arginine--tRNA ligase"/>
    <property type="match status" value="1"/>
</dbReference>
<dbReference type="FunFam" id="1.10.730.10:FF:000006">
    <property type="entry name" value="Arginyl-tRNA synthetase 2, mitochondrial"/>
    <property type="match status" value="1"/>
</dbReference>
<keyword evidence="7 11" id="KW-0067">ATP-binding</keyword>
<dbReference type="SMART" id="SM01016">
    <property type="entry name" value="Arg_tRNA_synt_N"/>
    <property type="match status" value="1"/>
</dbReference>
<dbReference type="CDD" id="cd07956">
    <property type="entry name" value="Anticodon_Ia_Arg"/>
    <property type="match status" value="1"/>
</dbReference>
<dbReference type="GO" id="GO:0004814">
    <property type="term" value="F:arginine-tRNA ligase activity"/>
    <property type="evidence" value="ECO:0007669"/>
    <property type="project" value="UniProtKB-UniRule"/>
</dbReference>
<keyword evidence="9 11" id="KW-0030">Aminoacyl-tRNA synthetase</keyword>
<dbReference type="EMBL" id="LAYJ01000088">
    <property type="protein sequence ID" value="KKI51103.1"/>
    <property type="molecule type" value="Genomic_DNA"/>
</dbReference>
<dbReference type="AlphaFoldDB" id="A0A0M2NG19"/>
<dbReference type="InterPro" id="IPR009080">
    <property type="entry name" value="tRNAsynth_Ia_anticodon-bd"/>
</dbReference>
<dbReference type="Proteomes" id="UP000034076">
    <property type="component" value="Unassembled WGS sequence"/>
</dbReference>
<keyword evidence="16" id="KW-1185">Reference proteome</keyword>
<gene>
    <name evidence="11" type="primary">argS</name>
    <name evidence="15" type="ORF">CHK_1490</name>
</gene>
<dbReference type="PRINTS" id="PR01038">
    <property type="entry name" value="TRNASYNTHARG"/>
</dbReference>
<dbReference type="EC" id="6.1.1.19" evidence="11"/>
<evidence type="ECO:0000313" key="15">
    <source>
        <dbReference type="EMBL" id="KKI51103.1"/>
    </source>
</evidence>
<evidence type="ECO:0000256" key="3">
    <source>
        <dbReference type="ARBA" id="ARBA00011245"/>
    </source>
</evidence>
<dbReference type="GO" id="GO:0005737">
    <property type="term" value="C:cytoplasm"/>
    <property type="evidence" value="ECO:0007669"/>
    <property type="project" value="UniProtKB-SubCell"/>
</dbReference>
<dbReference type="InterPro" id="IPR014729">
    <property type="entry name" value="Rossmann-like_a/b/a_fold"/>
</dbReference>
<keyword evidence="6 11" id="KW-0547">Nucleotide-binding</keyword>